<comment type="caution">
    <text evidence="2">The sequence shown here is derived from an EMBL/GenBank/DDBJ whole genome shotgun (WGS) entry which is preliminary data.</text>
</comment>
<keyword evidence="3" id="KW-1185">Reference proteome</keyword>
<organism evidence="2 3">
    <name type="scientific">Pontixanthobacter aquaemixtae</name>
    <dbReference type="NCBI Taxonomy" id="1958940"/>
    <lineage>
        <taxon>Bacteria</taxon>
        <taxon>Pseudomonadati</taxon>
        <taxon>Pseudomonadota</taxon>
        <taxon>Alphaproteobacteria</taxon>
        <taxon>Sphingomonadales</taxon>
        <taxon>Erythrobacteraceae</taxon>
        <taxon>Pontixanthobacter</taxon>
    </lineage>
</organism>
<sequence length="369" mass="40593">MQKGKSMRAALIPFVAMLLLAGGAAHAQPAGGSDQETAQQEQVNRIHSAAAIHEYNEKCGGLTLEGRNYLYNIFGRFRYNDEIKNRIASAADDVDRLGCAKIRKDYEGTFSNINGSGDNKLIQLSFFPASCWKDGPVPATRLEQAIKRQIPEADRSAELNAIRQSVEKLVAPLVDPQDPQRCSSELTRNTSIYDLRRSYKMLAVIGQPLVKDIRDFTAAKGLRLGQNSGYIVQSTKYRTRAGTSFVMKMRKGGGLEFHTVKLGSRAAITSVVAEVVRSDPEPGSLGRMVWGVEPSSDLRFTRTAPGVWALSPSQTKILLSTDKPYELKIVRPDGHIDRRSPLSVGQSRKGLFQISSLADAHEWATATSR</sequence>
<dbReference type="AlphaFoldDB" id="A0A844ZZ41"/>
<evidence type="ECO:0000256" key="1">
    <source>
        <dbReference type="SAM" id="SignalP"/>
    </source>
</evidence>
<feature type="signal peptide" evidence="1">
    <location>
        <begin position="1"/>
        <end position="27"/>
    </location>
</feature>
<proteinExistence type="predicted"/>
<evidence type="ECO:0000313" key="2">
    <source>
        <dbReference type="EMBL" id="MXO90709.1"/>
    </source>
</evidence>
<dbReference type="Proteomes" id="UP000442714">
    <property type="component" value="Unassembled WGS sequence"/>
</dbReference>
<evidence type="ECO:0000313" key="3">
    <source>
        <dbReference type="Proteomes" id="UP000442714"/>
    </source>
</evidence>
<feature type="chain" id="PRO_5032612514" evidence="1">
    <location>
        <begin position="28"/>
        <end position="369"/>
    </location>
</feature>
<dbReference type="EMBL" id="WTYX01000001">
    <property type="protein sequence ID" value="MXO90709.1"/>
    <property type="molecule type" value="Genomic_DNA"/>
</dbReference>
<protein>
    <submittedName>
        <fullName evidence="2">Uncharacterized protein</fullName>
    </submittedName>
</protein>
<gene>
    <name evidence="2" type="ORF">GRI41_07745</name>
</gene>
<accession>A0A844ZZ41</accession>
<dbReference type="RefSeq" id="WP_160604187.1">
    <property type="nucleotide sequence ID" value="NZ_WTYX01000001.1"/>
</dbReference>
<keyword evidence="1" id="KW-0732">Signal</keyword>
<reference evidence="2 3" key="1">
    <citation type="submission" date="2019-12" db="EMBL/GenBank/DDBJ databases">
        <title>Genomic-based taxomic classification of the family Erythrobacteraceae.</title>
        <authorList>
            <person name="Xu L."/>
        </authorList>
    </citation>
    <scope>NUCLEOTIDE SEQUENCE [LARGE SCALE GENOMIC DNA]</scope>
    <source>
        <strain evidence="2 3">KCTC 52763</strain>
    </source>
</reference>
<name>A0A844ZZ41_9SPHN</name>